<organism evidence="1">
    <name type="scientific">Hexamita inflata</name>
    <dbReference type="NCBI Taxonomy" id="28002"/>
    <lineage>
        <taxon>Eukaryota</taxon>
        <taxon>Metamonada</taxon>
        <taxon>Diplomonadida</taxon>
        <taxon>Hexamitidae</taxon>
        <taxon>Hexamitinae</taxon>
        <taxon>Hexamita</taxon>
    </lineage>
</organism>
<dbReference type="AlphaFoldDB" id="A0AA86P781"/>
<evidence type="ECO:0000313" key="1">
    <source>
        <dbReference type="EMBL" id="CAI9932193.1"/>
    </source>
</evidence>
<reference evidence="1" key="1">
    <citation type="submission" date="2023-06" db="EMBL/GenBank/DDBJ databases">
        <authorList>
            <person name="Kurt Z."/>
        </authorList>
    </citation>
    <scope>NUCLEOTIDE SEQUENCE</scope>
</reference>
<evidence type="ECO:0000313" key="2">
    <source>
        <dbReference type="EMBL" id="CAL6091145.1"/>
    </source>
</evidence>
<comment type="caution">
    <text evidence="1">The sequence shown here is derived from an EMBL/GenBank/DDBJ whole genome shotgun (WGS) entry which is preliminary data.</text>
</comment>
<sequence length="114" mass="13769">MDLQIVNVNINLIIIVRFQQSKCVFYYTPLVRRRQRVVWRHKYLSILYSKQSLFQRQWTNLNIPASKVELQASLNSYSQIEFRFYGITEMINATDFRHVVFYFSEINLQAKLLN</sequence>
<keyword evidence="3" id="KW-1185">Reference proteome</keyword>
<dbReference type="EMBL" id="CAXDID020000433">
    <property type="protein sequence ID" value="CAL6091145.1"/>
    <property type="molecule type" value="Genomic_DNA"/>
</dbReference>
<gene>
    <name evidence="1" type="ORF">HINF_LOCUS19838</name>
    <name evidence="2" type="ORF">HINF_LOCUS65647</name>
</gene>
<evidence type="ECO:0000313" key="3">
    <source>
        <dbReference type="Proteomes" id="UP001642409"/>
    </source>
</evidence>
<reference evidence="2 3" key="2">
    <citation type="submission" date="2024-07" db="EMBL/GenBank/DDBJ databases">
        <authorList>
            <person name="Akdeniz Z."/>
        </authorList>
    </citation>
    <scope>NUCLEOTIDE SEQUENCE [LARGE SCALE GENOMIC DNA]</scope>
</reference>
<protein>
    <submittedName>
        <fullName evidence="2">Hypothetical_protein</fullName>
    </submittedName>
</protein>
<name>A0AA86P781_9EUKA</name>
<dbReference type="EMBL" id="CATOUU010000510">
    <property type="protein sequence ID" value="CAI9932193.1"/>
    <property type="molecule type" value="Genomic_DNA"/>
</dbReference>
<dbReference type="Proteomes" id="UP001642409">
    <property type="component" value="Unassembled WGS sequence"/>
</dbReference>
<proteinExistence type="predicted"/>
<accession>A0AA86P781</accession>